<gene>
    <name evidence="1" type="ORF">UR38_C0007G0001</name>
</gene>
<name>A0A0F9ZRK3_9BACT</name>
<reference evidence="1 2" key="1">
    <citation type="journal article" date="2015" name="Nature">
        <title>rRNA introns, odd ribosomes, and small enigmatic genomes across a large radiation of phyla.</title>
        <authorList>
            <person name="Brown C.T."/>
            <person name="Hug L.A."/>
            <person name="Thomas B.C."/>
            <person name="Sharon I."/>
            <person name="Castelle C.J."/>
            <person name="Singh A."/>
            <person name="Wilkins M.J."/>
            <person name="Williams K.H."/>
            <person name="Banfield J.F."/>
        </authorList>
    </citation>
    <scope>NUCLEOTIDE SEQUENCE [LARGE SCALE GENOMIC DNA]</scope>
</reference>
<evidence type="ECO:0000313" key="2">
    <source>
        <dbReference type="Proteomes" id="UP000033995"/>
    </source>
</evidence>
<protein>
    <submittedName>
        <fullName evidence="1">Uncharacterized protein</fullName>
    </submittedName>
</protein>
<dbReference type="Proteomes" id="UP000033995">
    <property type="component" value="Unassembled WGS sequence"/>
</dbReference>
<comment type="caution">
    <text evidence="1">The sequence shown here is derived from an EMBL/GenBank/DDBJ whole genome shotgun (WGS) entry which is preliminary data.</text>
</comment>
<sequence length="92" mass="10689">MPDWKQNHFKMAFREFGKGLSGVIGQVRKTAIDATLTTSHRQNDDLFAEFDLMDLLRMSRKIDGYQAGQELKRRLTLQGKTLEGFEQNSRRL</sequence>
<accession>A0A0F9ZRK3</accession>
<dbReference type="EMBL" id="LBOZ01000007">
    <property type="protein sequence ID" value="KKP46873.1"/>
    <property type="molecule type" value="Genomic_DNA"/>
</dbReference>
<proteinExistence type="predicted"/>
<evidence type="ECO:0000313" key="1">
    <source>
        <dbReference type="EMBL" id="KKP46873.1"/>
    </source>
</evidence>
<dbReference type="AlphaFoldDB" id="A0A0F9ZRK3"/>
<organism evidence="1 2">
    <name type="scientific">Candidatus Woesebacteria bacterium GW2011_GWA2_33_28</name>
    <dbReference type="NCBI Taxonomy" id="1618561"/>
    <lineage>
        <taxon>Bacteria</taxon>
        <taxon>Candidatus Woeseibacteriota</taxon>
    </lineage>
</organism>